<dbReference type="GO" id="GO:0016239">
    <property type="term" value="P:positive regulation of macroautophagy"/>
    <property type="evidence" value="ECO:0007669"/>
    <property type="project" value="TreeGrafter"/>
</dbReference>
<feature type="compositionally biased region" description="Basic and acidic residues" evidence="3">
    <location>
        <begin position="182"/>
        <end position="203"/>
    </location>
</feature>
<evidence type="ECO:0000313" key="5">
    <source>
        <dbReference type="EMBL" id="CAB4010844.1"/>
    </source>
</evidence>
<dbReference type="GO" id="GO:0005774">
    <property type="term" value="C:vacuolar membrane"/>
    <property type="evidence" value="ECO:0007669"/>
    <property type="project" value="TreeGrafter"/>
</dbReference>
<dbReference type="AlphaFoldDB" id="A0A7D9IPU1"/>
<dbReference type="InterPro" id="IPR049566">
    <property type="entry name" value="WDR59_RTC1-like_RING_Znf"/>
</dbReference>
<evidence type="ECO:0000256" key="2">
    <source>
        <dbReference type="ARBA" id="ARBA00022737"/>
    </source>
</evidence>
<feature type="region of interest" description="Disordered" evidence="3">
    <location>
        <begin position="181"/>
        <end position="207"/>
    </location>
</feature>
<keyword evidence="1" id="KW-0853">WD repeat</keyword>
<feature type="region of interest" description="Disordered" evidence="3">
    <location>
        <begin position="95"/>
        <end position="123"/>
    </location>
</feature>
<evidence type="ECO:0000313" key="6">
    <source>
        <dbReference type="Proteomes" id="UP001152795"/>
    </source>
</evidence>
<dbReference type="GO" id="GO:0061700">
    <property type="term" value="C:GATOR2 complex"/>
    <property type="evidence" value="ECO:0007669"/>
    <property type="project" value="TreeGrafter"/>
</dbReference>
<dbReference type="PANTHER" id="PTHR46200">
    <property type="entry name" value="GATOR COMPLEX PROTEIN WDR24"/>
    <property type="match status" value="1"/>
</dbReference>
<proteinExistence type="predicted"/>
<dbReference type="Pfam" id="PF17120">
    <property type="entry name" value="zf-RING_16"/>
    <property type="match status" value="1"/>
</dbReference>
<reference evidence="5" key="1">
    <citation type="submission" date="2020-04" db="EMBL/GenBank/DDBJ databases">
        <authorList>
            <person name="Alioto T."/>
            <person name="Alioto T."/>
            <person name="Gomez Garrido J."/>
        </authorList>
    </citation>
    <scope>NUCLEOTIDE SEQUENCE</scope>
    <source>
        <strain evidence="5">A484AB</strain>
    </source>
</reference>
<sequence length="405" mass="45455">MRIQPVKVDDVTPVTSTMYSFTADSLNDLERFKILAKNYLLSGRPFGELCDHNSKQCSKLGLRHEAQTWNIIKVMYSCNFSELMPSSPSNLSKAVQNNCSPATPEAATPNSQAVETPYSADDKEVQSILNDSSASGDDITESETFFADKDFVFSEEQEFQFNSQDISAEMQLEDYTLANEAFEPRQDIEDRPPSLQPDQERPDTPISPIDSDVTSAYNQQISFVDSTITNNEETKAVLFPKWDCSDVVKDCLKYYANKGDIQMCVSVLLVLGDKIRAEIDELVQEQWLLSYIDLLSRLQMWTISAEIINISNLPALTELNQMSTTFHTICSNAGCRKPLALDKCGWSCAKCKSLTPACSICNTTVRGLLAWCQGCGHGGHLRHIKDWFKKYRNCPTGCGHKCEYR</sequence>
<comment type="caution">
    <text evidence="5">The sequence shown here is derived from an EMBL/GenBank/DDBJ whole genome shotgun (WGS) entry which is preliminary data.</text>
</comment>
<dbReference type="CDD" id="cd16693">
    <property type="entry name" value="mRING-H2-C3H3C2_WDR24"/>
    <property type="match status" value="1"/>
</dbReference>
<name>A0A7D9IPU1_PARCT</name>
<evidence type="ECO:0000256" key="1">
    <source>
        <dbReference type="ARBA" id="ARBA00022574"/>
    </source>
</evidence>
<feature type="domain" description="WDR59/RTC1-like RING zinc finger" evidence="4">
    <location>
        <begin position="355"/>
        <end position="404"/>
    </location>
</feature>
<gene>
    <name evidence="5" type="ORF">PACLA_8A057073</name>
</gene>
<dbReference type="GO" id="GO:1904263">
    <property type="term" value="P:positive regulation of TORC1 signaling"/>
    <property type="evidence" value="ECO:0007669"/>
    <property type="project" value="TreeGrafter"/>
</dbReference>
<keyword evidence="6" id="KW-1185">Reference proteome</keyword>
<evidence type="ECO:0000259" key="4">
    <source>
        <dbReference type="Pfam" id="PF17120"/>
    </source>
</evidence>
<dbReference type="Proteomes" id="UP001152795">
    <property type="component" value="Unassembled WGS sequence"/>
</dbReference>
<dbReference type="EMBL" id="CACRXK020006929">
    <property type="protein sequence ID" value="CAB4010844.1"/>
    <property type="molecule type" value="Genomic_DNA"/>
</dbReference>
<keyword evidence="2" id="KW-0677">Repeat</keyword>
<organism evidence="5 6">
    <name type="scientific">Paramuricea clavata</name>
    <name type="common">Red gorgonian</name>
    <name type="synonym">Violescent sea-whip</name>
    <dbReference type="NCBI Taxonomy" id="317549"/>
    <lineage>
        <taxon>Eukaryota</taxon>
        <taxon>Metazoa</taxon>
        <taxon>Cnidaria</taxon>
        <taxon>Anthozoa</taxon>
        <taxon>Octocorallia</taxon>
        <taxon>Malacalcyonacea</taxon>
        <taxon>Plexauridae</taxon>
        <taxon>Paramuricea</taxon>
    </lineage>
</organism>
<dbReference type="GO" id="GO:0005829">
    <property type="term" value="C:cytosol"/>
    <property type="evidence" value="ECO:0007669"/>
    <property type="project" value="TreeGrafter"/>
</dbReference>
<dbReference type="InterPro" id="IPR037590">
    <property type="entry name" value="WDR24"/>
</dbReference>
<protein>
    <recommendedName>
        <fullName evidence="4">WDR59/RTC1-like RING zinc finger domain-containing protein</fullName>
    </recommendedName>
</protein>
<dbReference type="GO" id="GO:0034198">
    <property type="term" value="P:cellular response to amino acid starvation"/>
    <property type="evidence" value="ECO:0007669"/>
    <property type="project" value="TreeGrafter"/>
</dbReference>
<evidence type="ECO:0000256" key="3">
    <source>
        <dbReference type="SAM" id="MobiDB-lite"/>
    </source>
</evidence>
<dbReference type="PANTHER" id="PTHR46200:SF1">
    <property type="entry name" value="GATOR COMPLEX PROTEIN WDR24"/>
    <property type="match status" value="1"/>
</dbReference>
<accession>A0A7D9IPU1</accession>